<dbReference type="GO" id="GO:0055085">
    <property type="term" value="P:transmembrane transport"/>
    <property type="evidence" value="ECO:0007669"/>
    <property type="project" value="InterPro"/>
</dbReference>
<evidence type="ECO:0000256" key="6">
    <source>
        <dbReference type="ARBA" id="ARBA00023136"/>
    </source>
</evidence>
<dbReference type="InterPro" id="IPR035906">
    <property type="entry name" value="MetI-like_sf"/>
</dbReference>
<feature type="domain" description="ABC transmembrane type-1" evidence="8">
    <location>
        <begin position="76"/>
        <end position="266"/>
    </location>
</feature>
<dbReference type="GO" id="GO:0005886">
    <property type="term" value="C:plasma membrane"/>
    <property type="evidence" value="ECO:0007669"/>
    <property type="project" value="UniProtKB-SubCell"/>
</dbReference>
<keyword evidence="4 7" id="KW-0812">Transmembrane</keyword>
<evidence type="ECO:0000256" key="1">
    <source>
        <dbReference type="ARBA" id="ARBA00004651"/>
    </source>
</evidence>
<accession>A0A6B8REE1</accession>
<feature type="transmembrane region" description="Helical" evidence="7">
    <location>
        <begin position="111"/>
        <end position="135"/>
    </location>
</feature>
<dbReference type="Gene3D" id="1.10.3720.10">
    <property type="entry name" value="MetI-like"/>
    <property type="match status" value="1"/>
</dbReference>
<dbReference type="PANTHER" id="PTHR43744:SF12">
    <property type="entry name" value="ABC TRANSPORTER PERMEASE PROTEIN MG189-RELATED"/>
    <property type="match status" value="1"/>
</dbReference>
<evidence type="ECO:0000256" key="2">
    <source>
        <dbReference type="ARBA" id="ARBA00022448"/>
    </source>
</evidence>
<feature type="transmembrane region" description="Helical" evidence="7">
    <location>
        <begin position="147"/>
        <end position="166"/>
    </location>
</feature>
<dbReference type="AlphaFoldDB" id="A0A6B8REE1"/>
<proteinExistence type="inferred from homology"/>
<dbReference type="RefSeq" id="WP_155698912.1">
    <property type="nucleotide sequence ID" value="NZ_CP034235.1"/>
</dbReference>
<dbReference type="Pfam" id="PF00528">
    <property type="entry name" value="BPD_transp_1"/>
    <property type="match status" value="1"/>
</dbReference>
<dbReference type="PANTHER" id="PTHR43744">
    <property type="entry name" value="ABC TRANSPORTER PERMEASE PROTEIN MG189-RELATED-RELATED"/>
    <property type="match status" value="1"/>
</dbReference>
<protein>
    <submittedName>
        <fullName evidence="9">Carbohydrate ABC transporter permease</fullName>
    </submittedName>
</protein>
<evidence type="ECO:0000259" key="8">
    <source>
        <dbReference type="PROSITE" id="PS50928"/>
    </source>
</evidence>
<gene>
    <name evidence="9" type="ORF">EHS13_02840</name>
</gene>
<feature type="transmembrane region" description="Helical" evidence="7">
    <location>
        <begin position="187"/>
        <end position="212"/>
    </location>
</feature>
<evidence type="ECO:0000256" key="4">
    <source>
        <dbReference type="ARBA" id="ARBA00022692"/>
    </source>
</evidence>
<keyword evidence="10" id="KW-1185">Reference proteome</keyword>
<keyword evidence="2 7" id="KW-0813">Transport</keyword>
<comment type="subcellular location">
    <subcellularLocation>
        <location evidence="1 7">Cell membrane</location>
        <topology evidence="1 7">Multi-pass membrane protein</topology>
    </subcellularLocation>
</comment>
<keyword evidence="3" id="KW-1003">Cell membrane</keyword>
<sequence>MTTKQIWSKTFPKKLLPHTILVLLGLIFSIPFLWLVATSLKSLNEISSSSLTLIPQHIHWDNYARVFERIPYVRFMSNTLYVTVLSVIGQIISSTLVAYSLTKIDWYGKRIIFPIVIATMLIPYQVTLIPLYIIFQKLHLVGTYWPLIIPAFTGAPFYIFLLRQFFMTLPDSLVQAARIDGAREFNIFIRIILPLCKPAIASVAIFTFIATWSDFLGPLIYLNDNKMYTLTLGLQAFMAEHYVEWDLLMAASVMFTLPIIVIFFFAQKYFIEGIALTGIKG</sequence>
<organism evidence="9 10">
    <name type="scientific">Paenibacillus psychroresistens</name>
    <dbReference type="NCBI Taxonomy" id="1778678"/>
    <lineage>
        <taxon>Bacteria</taxon>
        <taxon>Bacillati</taxon>
        <taxon>Bacillota</taxon>
        <taxon>Bacilli</taxon>
        <taxon>Bacillales</taxon>
        <taxon>Paenibacillaceae</taxon>
        <taxon>Paenibacillus</taxon>
    </lineage>
</organism>
<evidence type="ECO:0000256" key="7">
    <source>
        <dbReference type="RuleBase" id="RU363032"/>
    </source>
</evidence>
<feature type="transmembrane region" description="Helical" evidence="7">
    <location>
        <begin position="80"/>
        <end position="99"/>
    </location>
</feature>
<feature type="transmembrane region" description="Helical" evidence="7">
    <location>
        <begin position="247"/>
        <end position="266"/>
    </location>
</feature>
<reference evidence="10" key="1">
    <citation type="submission" date="2018-11" db="EMBL/GenBank/DDBJ databases">
        <title>Complete genome sequence of Paenibacillus sp. ML311-T8.</title>
        <authorList>
            <person name="Nam Y.-D."/>
            <person name="Kang J."/>
            <person name="Chung W.-H."/>
            <person name="Park Y.S."/>
        </authorList>
    </citation>
    <scope>NUCLEOTIDE SEQUENCE [LARGE SCALE GENOMIC DNA]</scope>
    <source>
        <strain evidence="10">ML311-T8</strain>
    </source>
</reference>
<dbReference type="KEGG" id="ppsc:EHS13_02840"/>
<feature type="transmembrane region" description="Helical" evidence="7">
    <location>
        <begin position="20"/>
        <end position="40"/>
    </location>
</feature>
<comment type="similarity">
    <text evidence="7">Belongs to the binding-protein-dependent transport system permease family.</text>
</comment>
<keyword evidence="6 7" id="KW-0472">Membrane</keyword>
<keyword evidence="5 7" id="KW-1133">Transmembrane helix</keyword>
<evidence type="ECO:0000256" key="5">
    <source>
        <dbReference type="ARBA" id="ARBA00022989"/>
    </source>
</evidence>
<dbReference type="InterPro" id="IPR000515">
    <property type="entry name" value="MetI-like"/>
</dbReference>
<evidence type="ECO:0000256" key="3">
    <source>
        <dbReference type="ARBA" id="ARBA00022475"/>
    </source>
</evidence>
<evidence type="ECO:0000313" key="9">
    <source>
        <dbReference type="EMBL" id="QGQ93915.1"/>
    </source>
</evidence>
<dbReference type="PROSITE" id="PS50928">
    <property type="entry name" value="ABC_TM1"/>
    <property type="match status" value="1"/>
</dbReference>
<evidence type="ECO:0000313" key="10">
    <source>
        <dbReference type="Proteomes" id="UP000426246"/>
    </source>
</evidence>
<dbReference type="Proteomes" id="UP000426246">
    <property type="component" value="Chromosome"/>
</dbReference>
<dbReference type="EMBL" id="CP034235">
    <property type="protein sequence ID" value="QGQ93915.1"/>
    <property type="molecule type" value="Genomic_DNA"/>
</dbReference>
<dbReference type="SUPFAM" id="SSF161098">
    <property type="entry name" value="MetI-like"/>
    <property type="match status" value="1"/>
</dbReference>
<name>A0A6B8REE1_9BACL</name>
<dbReference type="OrthoDB" id="9771544at2"/>
<dbReference type="CDD" id="cd06261">
    <property type="entry name" value="TM_PBP2"/>
    <property type="match status" value="1"/>
</dbReference>